<gene>
    <name evidence="1" type="ORF">C1O25_18610</name>
</gene>
<evidence type="ECO:0008006" key="3">
    <source>
        <dbReference type="Google" id="ProtNLM"/>
    </source>
</evidence>
<dbReference type="EMBL" id="POSM01000034">
    <property type="protein sequence ID" value="PNH98451.1"/>
    <property type="molecule type" value="Genomic_DNA"/>
</dbReference>
<evidence type="ECO:0000313" key="1">
    <source>
        <dbReference type="EMBL" id="PNH98451.1"/>
    </source>
</evidence>
<keyword evidence="2" id="KW-1185">Reference proteome</keyword>
<sequence length="75" mass="8260">MEYVAVRVFGDGAMKRHKKTFEPETTVLGDFENKDDAIAQACHQLNCNHLLHGVLSEGEGLGGFIVMDVQELAEV</sequence>
<reference evidence="1 2" key="1">
    <citation type="submission" date="2018-01" db="EMBL/GenBank/DDBJ databases">
        <title>Draft genome sequences of six Vibrio diazotrophicus strains isolated from deep-sea sediments of the Baltic Sea.</title>
        <authorList>
            <person name="Castillo D."/>
            <person name="Vandieken V."/>
            <person name="Chiang O."/>
            <person name="Middelboe M."/>
        </authorList>
    </citation>
    <scope>NUCLEOTIDE SEQUENCE [LARGE SCALE GENOMIC DNA]</scope>
    <source>
        <strain evidence="1 2">65.10M</strain>
    </source>
</reference>
<evidence type="ECO:0000313" key="2">
    <source>
        <dbReference type="Proteomes" id="UP000236547"/>
    </source>
</evidence>
<proteinExistence type="predicted"/>
<protein>
    <recommendedName>
        <fullName evidence="3">Phage protein</fullName>
    </recommendedName>
</protein>
<organism evidence="1 2">
    <name type="scientific">Vibrio diazotrophicus</name>
    <dbReference type="NCBI Taxonomy" id="685"/>
    <lineage>
        <taxon>Bacteria</taxon>
        <taxon>Pseudomonadati</taxon>
        <taxon>Pseudomonadota</taxon>
        <taxon>Gammaproteobacteria</taxon>
        <taxon>Vibrionales</taxon>
        <taxon>Vibrionaceae</taxon>
        <taxon>Vibrio</taxon>
    </lineage>
</organism>
<accession>A0ABX4W5T7</accession>
<name>A0ABX4W5T7_VIBDI</name>
<dbReference type="RefSeq" id="WP_102969438.1">
    <property type="nucleotide sequence ID" value="NZ_POSM01000034.1"/>
</dbReference>
<comment type="caution">
    <text evidence="1">The sequence shown here is derived from an EMBL/GenBank/DDBJ whole genome shotgun (WGS) entry which is preliminary data.</text>
</comment>
<dbReference type="Proteomes" id="UP000236547">
    <property type="component" value="Unassembled WGS sequence"/>
</dbReference>